<evidence type="ECO:0000313" key="2">
    <source>
        <dbReference type="Proteomes" id="UP001482620"/>
    </source>
</evidence>
<protein>
    <submittedName>
        <fullName evidence="1">Uncharacterized protein</fullName>
    </submittedName>
</protein>
<evidence type="ECO:0000313" key="1">
    <source>
        <dbReference type="EMBL" id="MEQ2221148.1"/>
    </source>
</evidence>
<comment type="caution">
    <text evidence="1">The sequence shown here is derived from an EMBL/GenBank/DDBJ whole genome shotgun (WGS) entry which is preliminary data.</text>
</comment>
<gene>
    <name evidence="1" type="ORF">ILYODFUR_012746</name>
</gene>
<accession>A0ABV0SKQ6</accession>
<keyword evidence="2" id="KW-1185">Reference proteome</keyword>
<dbReference type="Proteomes" id="UP001482620">
    <property type="component" value="Unassembled WGS sequence"/>
</dbReference>
<reference evidence="1 2" key="1">
    <citation type="submission" date="2021-06" db="EMBL/GenBank/DDBJ databases">
        <authorList>
            <person name="Palmer J.M."/>
        </authorList>
    </citation>
    <scope>NUCLEOTIDE SEQUENCE [LARGE SCALE GENOMIC DNA]</scope>
    <source>
        <strain evidence="2">if_2019</strain>
        <tissue evidence="1">Muscle</tissue>
    </source>
</reference>
<sequence length="123" mass="13555">MHKTLHSFCLTPSDLHVKSTTLSEVLFKQADISERLLSGGWTAASAQPNFCNFPKLTKSTAMSCPARCMLVRTGQNSAFLLLPLPFPFKVESLSVSELQPQKGALGEEMEESCQNVVSFRFSL</sequence>
<dbReference type="EMBL" id="JAHRIQ010001013">
    <property type="protein sequence ID" value="MEQ2221148.1"/>
    <property type="molecule type" value="Genomic_DNA"/>
</dbReference>
<organism evidence="1 2">
    <name type="scientific">Ilyodon furcidens</name>
    <name type="common">goldbreast splitfin</name>
    <dbReference type="NCBI Taxonomy" id="33524"/>
    <lineage>
        <taxon>Eukaryota</taxon>
        <taxon>Metazoa</taxon>
        <taxon>Chordata</taxon>
        <taxon>Craniata</taxon>
        <taxon>Vertebrata</taxon>
        <taxon>Euteleostomi</taxon>
        <taxon>Actinopterygii</taxon>
        <taxon>Neopterygii</taxon>
        <taxon>Teleostei</taxon>
        <taxon>Neoteleostei</taxon>
        <taxon>Acanthomorphata</taxon>
        <taxon>Ovalentaria</taxon>
        <taxon>Atherinomorphae</taxon>
        <taxon>Cyprinodontiformes</taxon>
        <taxon>Goodeidae</taxon>
        <taxon>Ilyodon</taxon>
    </lineage>
</organism>
<proteinExistence type="predicted"/>
<name>A0ABV0SKQ6_9TELE</name>